<dbReference type="PANTHER" id="PTHR44825:SF1">
    <property type="entry name" value="DNAJ HOMOLOG SUBFAMILY C MEMBER 4"/>
    <property type="match status" value="1"/>
</dbReference>
<evidence type="ECO:0000259" key="1">
    <source>
        <dbReference type="PROSITE" id="PS50076"/>
    </source>
</evidence>
<dbReference type="AlphaFoldDB" id="A0AAN5CYR9"/>
<accession>A0AAN5CYR9</accession>
<feature type="non-terminal residue" evidence="2">
    <location>
        <position position="1"/>
    </location>
</feature>
<keyword evidence="3" id="KW-1185">Reference proteome</keyword>
<dbReference type="InterPro" id="IPR001623">
    <property type="entry name" value="DnaJ_domain"/>
</dbReference>
<sequence length="168" mass="19621">GDVMHFPRVHSKCLGLCSNLPSSLSFVVASRATARSISFSPLRLKKERCFYEVLGVSRDASQDEIKKAFYEKSKKLHPDLHNSSNESTLAFVELKTAYDTLRRPADRRLYDHRDVMEELFREREAYRHAYRSSARPEYYGKEGDWQSFYRNNRYNKPGGEENLSDIEV</sequence>
<dbReference type="PROSITE" id="PS50076">
    <property type="entry name" value="DNAJ_2"/>
    <property type="match status" value="1"/>
</dbReference>
<dbReference type="InterPro" id="IPR052763">
    <property type="entry name" value="DnaJ_C4"/>
</dbReference>
<feature type="domain" description="J" evidence="1">
    <location>
        <begin position="49"/>
        <end position="114"/>
    </location>
</feature>
<dbReference type="Proteomes" id="UP001328107">
    <property type="component" value="Unassembled WGS sequence"/>
</dbReference>
<comment type="caution">
    <text evidence="2">The sequence shown here is derived from an EMBL/GenBank/DDBJ whole genome shotgun (WGS) entry which is preliminary data.</text>
</comment>
<dbReference type="CDD" id="cd06257">
    <property type="entry name" value="DnaJ"/>
    <property type="match status" value="1"/>
</dbReference>
<evidence type="ECO:0000313" key="3">
    <source>
        <dbReference type="Proteomes" id="UP001328107"/>
    </source>
</evidence>
<dbReference type="PANTHER" id="PTHR44825">
    <property type="match status" value="1"/>
</dbReference>
<evidence type="ECO:0000313" key="2">
    <source>
        <dbReference type="EMBL" id="GMR52537.1"/>
    </source>
</evidence>
<organism evidence="2 3">
    <name type="scientific">Pristionchus mayeri</name>
    <dbReference type="NCBI Taxonomy" id="1317129"/>
    <lineage>
        <taxon>Eukaryota</taxon>
        <taxon>Metazoa</taxon>
        <taxon>Ecdysozoa</taxon>
        <taxon>Nematoda</taxon>
        <taxon>Chromadorea</taxon>
        <taxon>Rhabditida</taxon>
        <taxon>Rhabditina</taxon>
        <taxon>Diplogasteromorpha</taxon>
        <taxon>Diplogasteroidea</taxon>
        <taxon>Neodiplogasteridae</taxon>
        <taxon>Pristionchus</taxon>
    </lineage>
</organism>
<dbReference type="SUPFAM" id="SSF46565">
    <property type="entry name" value="Chaperone J-domain"/>
    <property type="match status" value="1"/>
</dbReference>
<protein>
    <recommendedName>
        <fullName evidence="1">J domain-containing protein</fullName>
    </recommendedName>
</protein>
<gene>
    <name evidence="2" type="ORF">PMAYCL1PPCAC_22732</name>
</gene>
<dbReference type="PRINTS" id="PR00625">
    <property type="entry name" value="JDOMAIN"/>
</dbReference>
<dbReference type="EMBL" id="BTRK01000005">
    <property type="protein sequence ID" value="GMR52537.1"/>
    <property type="molecule type" value="Genomic_DNA"/>
</dbReference>
<name>A0AAN5CYR9_9BILA</name>
<dbReference type="Pfam" id="PF00226">
    <property type="entry name" value="DnaJ"/>
    <property type="match status" value="1"/>
</dbReference>
<feature type="non-terminal residue" evidence="2">
    <location>
        <position position="168"/>
    </location>
</feature>
<dbReference type="InterPro" id="IPR036869">
    <property type="entry name" value="J_dom_sf"/>
</dbReference>
<reference evidence="3" key="1">
    <citation type="submission" date="2022-10" db="EMBL/GenBank/DDBJ databases">
        <title>Genome assembly of Pristionchus species.</title>
        <authorList>
            <person name="Yoshida K."/>
            <person name="Sommer R.J."/>
        </authorList>
    </citation>
    <scope>NUCLEOTIDE SEQUENCE [LARGE SCALE GENOMIC DNA]</scope>
    <source>
        <strain evidence="3">RS5460</strain>
    </source>
</reference>
<proteinExistence type="predicted"/>
<dbReference type="SMART" id="SM00271">
    <property type="entry name" value="DnaJ"/>
    <property type="match status" value="1"/>
</dbReference>
<dbReference type="Gene3D" id="1.10.287.110">
    <property type="entry name" value="DnaJ domain"/>
    <property type="match status" value="1"/>
</dbReference>